<keyword evidence="6" id="KW-1185">Reference proteome</keyword>
<evidence type="ECO:0000313" key="5">
    <source>
        <dbReference type="EMBL" id="KAG6534241.1"/>
    </source>
</evidence>
<dbReference type="InterPro" id="IPR050502">
    <property type="entry name" value="Euk_RNA-bind_prot"/>
</dbReference>
<comment type="caution">
    <text evidence="5">The sequence shown here is derived from an EMBL/GenBank/DDBJ whole genome shotgun (WGS) entry which is preliminary data.</text>
</comment>
<dbReference type="SMART" id="SM00360">
    <property type="entry name" value="RRM"/>
    <property type="match status" value="4"/>
</dbReference>
<dbReference type="PANTHER" id="PTHR48025">
    <property type="entry name" value="OS02G0815200 PROTEIN"/>
    <property type="match status" value="1"/>
</dbReference>
<dbReference type="Pfam" id="PF00076">
    <property type="entry name" value="RRM_1"/>
    <property type="match status" value="4"/>
</dbReference>
<feature type="domain" description="RRM" evidence="4">
    <location>
        <begin position="28"/>
        <end position="106"/>
    </location>
</feature>
<proteinExistence type="predicted"/>
<dbReference type="InterPro" id="IPR003954">
    <property type="entry name" value="RRM_euk-type"/>
</dbReference>
<evidence type="ECO:0000313" key="6">
    <source>
        <dbReference type="Proteomes" id="UP000734854"/>
    </source>
</evidence>
<feature type="domain" description="RRM" evidence="4">
    <location>
        <begin position="208"/>
        <end position="285"/>
    </location>
</feature>
<dbReference type="Gene3D" id="3.30.70.330">
    <property type="match status" value="4"/>
</dbReference>
<dbReference type="PROSITE" id="PS50102">
    <property type="entry name" value="RRM"/>
    <property type="match status" value="4"/>
</dbReference>
<organism evidence="5 6">
    <name type="scientific">Zingiber officinale</name>
    <name type="common">Ginger</name>
    <name type="synonym">Amomum zingiber</name>
    <dbReference type="NCBI Taxonomy" id="94328"/>
    <lineage>
        <taxon>Eukaryota</taxon>
        <taxon>Viridiplantae</taxon>
        <taxon>Streptophyta</taxon>
        <taxon>Embryophyta</taxon>
        <taxon>Tracheophyta</taxon>
        <taxon>Spermatophyta</taxon>
        <taxon>Magnoliopsida</taxon>
        <taxon>Liliopsida</taxon>
        <taxon>Zingiberales</taxon>
        <taxon>Zingiberaceae</taxon>
        <taxon>Zingiber</taxon>
    </lineage>
</organism>
<dbReference type="InterPro" id="IPR000504">
    <property type="entry name" value="RRM_dom"/>
</dbReference>
<dbReference type="InterPro" id="IPR012677">
    <property type="entry name" value="Nucleotide-bd_a/b_plait_sf"/>
</dbReference>
<dbReference type="SUPFAM" id="SSF54928">
    <property type="entry name" value="RNA-binding domain, RBD"/>
    <property type="match status" value="2"/>
</dbReference>
<gene>
    <name evidence="5" type="ORF">ZIOFF_008127</name>
</gene>
<dbReference type="SUPFAM" id="SSF53474">
    <property type="entry name" value="alpha/beta-Hydrolases"/>
    <property type="match status" value="1"/>
</dbReference>
<keyword evidence="1 2" id="KW-0694">RNA-binding</keyword>
<accession>A0A8J5IFV8</accession>
<dbReference type="Proteomes" id="UP000734854">
    <property type="component" value="Unassembled WGS sequence"/>
</dbReference>
<evidence type="ECO:0000259" key="4">
    <source>
        <dbReference type="PROSITE" id="PS50102"/>
    </source>
</evidence>
<name>A0A8J5IFV8_ZINOF</name>
<feature type="domain" description="RRM" evidence="4">
    <location>
        <begin position="116"/>
        <end position="194"/>
    </location>
</feature>
<evidence type="ECO:0000256" key="1">
    <source>
        <dbReference type="ARBA" id="ARBA00022884"/>
    </source>
</evidence>
<dbReference type="SMART" id="SM00361">
    <property type="entry name" value="RRM_1"/>
    <property type="match status" value="3"/>
</dbReference>
<evidence type="ECO:0000256" key="2">
    <source>
        <dbReference type="PROSITE-ProRule" id="PRU00176"/>
    </source>
</evidence>
<evidence type="ECO:0000256" key="3">
    <source>
        <dbReference type="SAM" id="MobiDB-lite"/>
    </source>
</evidence>
<sequence>MNSGYGRSPRTMGEAASAAPPLDQPPFPTLYVGDLHPNVSELQLQYVFSPCGAISSIHVCRDRATGASLQYAYVNFFSFLDAKKALTMMNHYPLNGRPIRIMWSQRNPLSRRNGIGNLFVNNLDCVDAIALENLFAQYGTVKSCKLAMDESGKSKGFGFVQMDTEEAAQSAIRALNGRFLQGSKKKLYVTKFVKQDERQPLPERQNKTNLYIKNLDWAITDEVLRMRFSQYGTIRSFVVMKKKDGKSRGFGFVDFLSAEDAKNALNDMNGLKFGTRTVYVGYAQTKKQRKVLLSRLFGGTQHGMQQNATIFVRNLEESVDGKALREHFGASGKIWCARVIYNKVNGQSMGFGFVRFFSTEEAYVAVQRFNGTIFHGRLLYVAFARNKEYMLKISLAQIREQFARWKESVLPTFSSYEWPQNQLQTNALFHHPQYGMVPVFVTQGEYPTAHVVSQSKITIQNKHGEKLVGLLHYNGSRKLVIACHGFRSSKDEKIFVSLASALTNQGISVFRFDFAGNGRMWRIPSKGSHEGVSPLGERGGVLKEEGLLEAVAKQEEEEAKLAMPLEHYEAIGSRLRFEYDDVETMDGHWACIVGCFMRNRWIVYQFETMEDREKVVLEGPYFAYGIPIFLKLMPSCFLFNVDGHFIPMWIQIHDLSLDCWSSKVLSLIGMEIGNPLYTDQMTRTRDRLEYARLMMGIAVIGERVESVPITLPTGVQLDLKVVYEMV</sequence>
<feature type="region of interest" description="Disordered" evidence="3">
    <location>
        <begin position="1"/>
        <end position="20"/>
    </location>
</feature>
<dbReference type="GO" id="GO:0003729">
    <property type="term" value="F:mRNA binding"/>
    <property type="evidence" value="ECO:0007669"/>
    <property type="project" value="TreeGrafter"/>
</dbReference>
<dbReference type="Gene3D" id="3.40.50.1820">
    <property type="entry name" value="alpha/beta hydrolase"/>
    <property type="match status" value="1"/>
</dbReference>
<dbReference type="InterPro" id="IPR035979">
    <property type="entry name" value="RBD_domain_sf"/>
</dbReference>
<feature type="domain" description="RRM" evidence="4">
    <location>
        <begin position="308"/>
        <end position="386"/>
    </location>
</feature>
<dbReference type="AlphaFoldDB" id="A0A8J5IFV8"/>
<dbReference type="InterPro" id="IPR029058">
    <property type="entry name" value="AB_hydrolase_fold"/>
</dbReference>
<protein>
    <recommendedName>
        <fullName evidence="4">RRM domain-containing protein</fullName>
    </recommendedName>
</protein>
<dbReference type="EMBL" id="JACMSC010000002">
    <property type="protein sequence ID" value="KAG6534241.1"/>
    <property type="molecule type" value="Genomic_DNA"/>
</dbReference>
<reference evidence="5 6" key="1">
    <citation type="submission" date="2020-08" db="EMBL/GenBank/DDBJ databases">
        <title>Plant Genome Project.</title>
        <authorList>
            <person name="Zhang R.-G."/>
        </authorList>
    </citation>
    <scope>NUCLEOTIDE SEQUENCE [LARGE SCALE GENOMIC DNA]</scope>
    <source>
        <tissue evidence="5">Rhizome</tissue>
    </source>
</reference>
<dbReference type="PANTHER" id="PTHR48025:SF1">
    <property type="entry name" value="RRM DOMAIN-CONTAINING PROTEIN"/>
    <property type="match status" value="1"/>
</dbReference>